<proteinExistence type="predicted"/>
<gene>
    <name evidence="1" type="ORF">AN640_00595</name>
</gene>
<organism evidence="1 2">
    <name type="scientific">Candidatus Epulonipiscium fishelsonii</name>
    <dbReference type="NCBI Taxonomy" id="77094"/>
    <lineage>
        <taxon>Bacteria</taxon>
        <taxon>Bacillati</taxon>
        <taxon>Bacillota</taxon>
        <taxon>Clostridia</taxon>
        <taxon>Lachnospirales</taxon>
        <taxon>Lachnospiraceae</taxon>
        <taxon>Candidatus Epulonipiscium</taxon>
    </lineage>
</organism>
<evidence type="ECO:0000313" key="1">
    <source>
        <dbReference type="EMBL" id="ONI37981.1"/>
    </source>
</evidence>
<dbReference type="EMBL" id="LJHD01000306">
    <property type="protein sequence ID" value="ONI37981.1"/>
    <property type="molecule type" value="Genomic_DNA"/>
</dbReference>
<reference evidence="1" key="1">
    <citation type="submission" date="2016-08" db="EMBL/GenBank/DDBJ databases">
        <authorList>
            <person name="Ngugi D.K."/>
            <person name="Miyake S."/>
            <person name="Stingl U."/>
        </authorList>
    </citation>
    <scope>NUCLEOTIDE SEQUENCE</scope>
    <source>
        <strain evidence="1">SCG-D08WGA-EpuloA1</strain>
    </source>
</reference>
<accession>A0ACC8X7W4</accession>
<comment type="caution">
    <text evidence="1">The sequence shown here is derived from an EMBL/GenBank/DDBJ whole genome shotgun (WGS) entry which is preliminary data.</text>
</comment>
<name>A0ACC8X7W4_9FIRM</name>
<sequence length="593" mass="67288">MDKKSKIISFINMKGGVGKTTLTINIAERLSNIGNKVLVIDMDPQFNATQSLLAHKENIKYDGKKTKNNPETTNTVLLYKNLMDKNQTLLQLFQYKDANIDSLLPIDISPNLDLLAGDLRLINFVAESDTSKICIIDDYLEQHNFKYKYDYILIDCSPMWSILTHSSLIVSDYYAIPSKVDFHAALGTKLLRQTVQKHVIDGHIHKVSNKNLVPIGVIFTLTNRNVKSENIIRNSVRTENPEVYFFKSSLPYLSSVPSKLIVIDSIKSNAKYAALENSFEKILHEFIYQINTLEAEKVHKLNTTKVEASNTINNTKSDTANTLDKLNDTEAANTLDKLNDTEAANTLDKLNTTEAANTLDKLNTTEAMNTLDKLNDTEAANTLDKLNDTEAMNTLDKLNASKIETVNTLYKLNGTEATNTLYKLNGTEAANTLDKLNASEIETVDTLYNTDTIELLEPINTSYKNNPIIELAEQYTQVKILINDMEMFNNLSNVQNDKLIFVDVLAEVIQRKDLFPKSSNIKYFVNQILVPKCKNQSAIKYNFYRSRKRLIKQIENIILNELEYNDILEIAEQLQDILPKAPLKEKIDFLFIN</sequence>
<evidence type="ECO:0000313" key="2">
    <source>
        <dbReference type="Proteomes" id="UP000188637"/>
    </source>
</evidence>
<dbReference type="Proteomes" id="UP000188637">
    <property type="component" value="Unassembled WGS sequence"/>
</dbReference>
<keyword evidence="2" id="KW-1185">Reference proteome</keyword>
<protein>
    <submittedName>
        <fullName evidence="1">Uncharacterized protein</fullName>
    </submittedName>
</protein>